<dbReference type="EMBL" id="WNZX01000031">
    <property type="protein sequence ID" value="MUG73730.1"/>
    <property type="molecule type" value="Genomic_DNA"/>
</dbReference>
<evidence type="ECO:0000313" key="2">
    <source>
        <dbReference type="Proteomes" id="UP000450917"/>
    </source>
</evidence>
<dbReference type="InterPro" id="IPR056084">
    <property type="entry name" value="DUF7667"/>
</dbReference>
<dbReference type="RefSeq" id="WP_127610010.1">
    <property type="nucleotide sequence ID" value="NZ_JARTHJ010000211.1"/>
</dbReference>
<dbReference type="AlphaFoldDB" id="A0A7X2ZG74"/>
<name>A0A7X2ZG74_9BACL</name>
<keyword evidence="2" id="KW-1185">Reference proteome</keyword>
<protein>
    <submittedName>
        <fullName evidence="1">Uncharacterized protein</fullName>
    </submittedName>
</protein>
<accession>A0A7X2ZG74</accession>
<sequence length="95" mass="10954">MLPFQVRMAELWTLHQSRELTTDESNELTMCLQANANYARKLSELHNYIYAASLVGDKTWMDELNTRAALIDQEFQLHLAAWKNSRFGKGQPGQP</sequence>
<proteinExistence type="predicted"/>
<gene>
    <name evidence="1" type="ORF">GNP93_24285</name>
</gene>
<comment type="caution">
    <text evidence="1">The sequence shown here is derived from an EMBL/GenBank/DDBJ whole genome shotgun (WGS) entry which is preliminary data.</text>
</comment>
<organism evidence="1 2">
    <name type="scientific">Paenibacillus validus</name>
    <dbReference type="NCBI Taxonomy" id="44253"/>
    <lineage>
        <taxon>Bacteria</taxon>
        <taxon>Bacillati</taxon>
        <taxon>Bacillota</taxon>
        <taxon>Bacilli</taxon>
        <taxon>Bacillales</taxon>
        <taxon>Paenibacillaceae</taxon>
        <taxon>Paenibacillus</taxon>
    </lineage>
</organism>
<reference evidence="1 2" key="1">
    <citation type="submission" date="2019-11" db="EMBL/GenBank/DDBJ databases">
        <title>Draft genome sequences of five Paenibacillus species of dairy origin.</title>
        <authorList>
            <person name="Olajide A.M."/>
            <person name="Chen S."/>
            <person name="Lapointe G."/>
        </authorList>
    </citation>
    <scope>NUCLEOTIDE SEQUENCE [LARGE SCALE GENOMIC DNA]</scope>
    <source>
        <strain evidence="1 2">2CS3</strain>
    </source>
</reference>
<dbReference type="Proteomes" id="UP000450917">
    <property type="component" value="Unassembled WGS sequence"/>
</dbReference>
<dbReference type="Pfam" id="PF24704">
    <property type="entry name" value="DUF7667"/>
    <property type="match status" value="1"/>
</dbReference>
<evidence type="ECO:0000313" key="1">
    <source>
        <dbReference type="EMBL" id="MUG73730.1"/>
    </source>
</evidence>